<keyword evidence="2" id="KW-1003">Cell membrane</keyword>
<feature type="transmembrane region" description="Helical" evidence="7">
    <location>
        <begin position="419"/>
        <end position="436"/>
    </location>
</feature>
<dbReference type="PROSITE" id="PS51352">
    <property type="entry name" value="THIOREDOXIN_2"/>
    <property type="match status" value="1"/>
</dbReference>
<keyword evidence="11" id="KW-1185">Reference proteome</keyword>
<dbReference type="GO" id="GO:0045454">
    <property type="term" value="P:cell redox homeostasis"/>
    <property type="evidence" value="ECO:0007669"/>
    <property type="project" value="TreeGrafter"/>
</dbReference>
<dbReference type="GO" id="GO:0005886">
    <property type="term" value="C:plasma membrane"/>
    <property type="evidence" value="ECO:0007669"/>
    <property type="project" value="UniProtKB-SubCell"/>
</dbReference>
<reference evidence="10 11" key="1">
    <citation type="submission" date="2020-02" db="EMBL/GenBank/DDBJ databases">
        <title>Pelistega sp. NLN82 were isolated from wild rodents of the Hainan Island.</title>
        <authorList>
            <person name="Niu N."/>
            <person name="Zhou J."/>
        </authorList>
    </citation>
    <scope>NUCLEOTIDE SEQUENCE [LARGE SCALE GENOMIC DNA]</scope>
    <source>
        <strain evidence="10 11">NLN82</strain>
    </source>
</reference>
<protein>
    <submittedName>
        <fullName evidence="10">Protein-disulfide reductase DsbD</fullName>
        <ecNumber evidence="10">1.8.1.8</ecNumber>
    </submittedName>
</protein>
<keyword evidence="3 7" id="KW-0812">Transmembrane</keyword>
<dbReference type="Proteomes" id="UP000477651">
    <property type="component" value="Unassembled WGS sequence"/>
</dbReference>
<evidence type="ECO:0000256" key="6">
    <source>
        <dbReference type="ARBA" id="ARBA00023136"/>
    </source>
</evidence>
<dbReference type="InterPro" id="IPR013766">
    <property type="entry name" value="Thioredoxin_domain"/>
</dbReference>
<dbReference type="InterPro" id="IPR035671">
    <property type="entry name" value="DsbD_gamma"/>
</dbReference>
<sequence length="629" mass="69347">MRKNLFHFFLIFSLIIQGLLSPTLSHAAEDFLEPDRAFQLTASLTQDNQVDLQFTIAPGYYMYREQFTFTPIVANKADFSLLNPASIQYMQGEEKFDATFDKKMEVYHDATRVTIPLKLPPQMHTLEIVAQGCADAGLCYPPMYYYLPLSPTSQGYEIALPDAQQGVLLVSQDQITLDEEAVQTATGGTLPETSHQGITINTSDTQIANWLNQASLWHMLAIAFLLGLALSFTPCVLPMLPILLSLVVGSSQQERPSKAHSLKLTLFYVLGTSIVYTLLGIAAASIGAVLANWIQNPWVLSIFAICLVLFGIAMFGAYTIQMPAGIQSRLNNLANRIPAGQSVGALLMGMISSLICGPCVAAPLAGILLFISQTGDILTGGLILFVLAWGQGVSLIILGTGSGMLLPKVGMWMETVKKVCGLLLFAAALWMTAPLMPTWLPMILWAILALAFAYIIGTFKGYKPFPRFIPLLVKLIGWIATVWAISLLIGVSLGARSVLAPFNYQAQSTEHVQFTRIQSLEELQNFLKTTDKPVLLDFYADWCISCKEMENFTFTDKTVQDLMGQMHLLQADVTKNTPQDRELLKAFNLFGPPGIIFFDKNGQENSEVRVIGFQNAEKFAQQLRKALEK</sequence>
<dbReference type="PANTHER" id="PTHR32234:SF0">
    <property type="entry name" value="THIOL:DISULFIDE INTERCHANGE PROTEIN DSBD"/>
    <property type="match status" value="1"/>
</dbReference>
<evidence type="ECO:0000259" key="9">
    <source>
        <dbReference type="PROSITE" id="PS51352"/>
    </source>
</evidence>
<feature type="chain" id="PRO_5026755049" evidence="8">
    <location>
        <begin position="28"/>
        <end position="629"/>
    </location>
</feature>
<keyword evidence="4" id="KW-0201">Cytochrome c-type biogenesis</keyword>
<dbReference type="InterPro" id="IPR036929">
    <property type="entry name" value="DsbDN_sf"/>
</dbReference>
<evidence type="ECO:0000256" key="3">
    <source>
        <dbReference type="ARBA" id="ARBA00022692"/>
    </source>
</evidence>
<dbReference type="Gene3D" id="3.40.30.10">
    <property type="entry name" value="Glutaredoxin"/>
    <property type="match status" value="1"/>
</dbReference>
<keyword evidence="6 7" id="KW-0472">Membrane</keyword>
<feature type="domain" description="Thioredoxin" evidence="9">
    <location>
        <begin position="493"/>
        <end position="628"/>
    </location>
</feature>
<keyword evidence="5 7" id="KW-1133">Transmembrane helix</keyword>
<keyword evidence="8" id="KW-0732">Signal</keyword>
<dbReference type="PANTHER" id="PTHR32234">
    <property type="entry name" value="THIOL:DISULFIDE INTERCHANGE PROTEIN DSBD"/>
    <property type="match status" value="1"/>
</dbReference>
<dbReference type="GO" id="GO:0017004">
    <property type="term" value="P:cytochrome complex assembly"/>
    <property type="evidence" value="ECO:0007669"/>
    <property type="project" value="UniProtKB-KW"/>
</dbReference>
<dbReference type="Pfam" id="PF11412">
    <property type="entry name" value="DsbD_N"/>
    <property type="match status" value="1"/>
</dbReference>
<feature type="transmembrane region" description="Helical" evidence="7">
    <location>
        <begin position="471"/>
        <end position="495"/>
    </location>
</feature>
<evidence type="ECO:0000256" key="8">
    <source>
        <dbReference type="SAM" id="SignalP"/>
    </source>
</evidence>
<keyword evidence="10" id="KW-0560">Oxidoreductase</keyword>
<dbReference type="Pfam" id="PF02683">
    <property type="entry name" value="DsbD_TM"/>
    <property type="match status" value="1"/>
</dbReference>
<feature type="transmembrane region" description="Helical" evidence="7">
    <location>
        <begin position="377"/>
        <end position="398"/>
    </location>
</feature>
<evidence type="ECO:0000313" key="10">
    <source>
        <dbReference type="EMBL" id="NEN76004.1"/>
    </source>
</evidence>
<evidence type="ECO:0000256" key="1">
    <source>
        <dbReference type="ARBA" id="ARBA00004651"/>
    </source>
</evidence>
<organism evidence="10 11">
    <name type="scientific">Pelistega ratti</name>
    <dbReference type="NCBI Taxonomy" id="2652177"/>
    <lineage>
        <taxon>Bacteria</taxon>
        <taxon>Pseudomonadati</taxon>
        <taxon>Pseudomonadota</taxon>
        <taxon>Betaproteobacteria</taxon>
        <taxon>Burkholderiales</taxon>
        <taxon>Alcaligenaceae</taxon>
        <taxon>Pelistega</taxon>
    </lineage>
</organism>
<name>A0A6L9Y8E7_9BURK</name>
<dbReference type="Pfam" id="PF13899">
    <property type="entry name" value="Thioredoxin_7"/>
    <property type="match status" value="1"/>
</dbReference>
<evidence type="ECO:0000256" key="2">
    <source>
        <dbReference type="ARBA" id="ARBA00022475"/>
    </source>
</evidence>
<feature type="signal peptide" evidence="8">
    <location>
        <begin position="1"/>
        <end position="27"/>
    </location>
</feature>
<evidence type="ECO:0000313" key="11">
    <source>
        <dbReference type="Proteomes" id="UP000477651"/>
    </source>
</evidence>
<evidence type="ECO:0000256" key="5">
    <source>
        <dbReference type="ARBA" id="ARBA00022989"/>
    </source>
</evidence>
<dbReference type="AlphaFoldDB" id="A0A6L9Y8E7"/>
<gene>
    <name evidence="10" type="primary">dsbD</name>
    <name evidence="10" type="ORF">F9B74_06660</name>
</gene>
<evidence type="ECO:0000256" key="4">
    <source>
        <dbReference type="ARBA" id="ARBA00022748"/>
    </source>
</evidence>
<dbReference type="SUPFAM" id="SSF52833">
    <property type="entry name" value="Thioredoxin-like"/>
    <property type="match status" value="1"/>
</dbReference>
<comment type="subcellular location">
    <subcellularLocation>
        <location evidence="1">Cell membrane</location>
        <topology evidence="1">Multi-pass membrane protein</topology>
    </subcellularLocation>
</comment>
<comment type="caution">
    <text evidence="10">The sequence shown here is derived from an EMBL/GenBank/DDBJ whole genome shotgun (WGS) entry which is preliminary data.</text>
</comment>
<feature type="transmembrane region" description="Helical" evidence="7">
    <location>
        <begin position="345"/>
        <end position="371"/>
    </location>
</feature>
<dbReference type="CDD" id="cd02953">
    <property type="entry name" value="DsbDgamma"/>
    <property type="match status" value="1"/>
</dbReference>
<evidence type="ECO:0000256" key="7">
    <source>
        <dbReference type="SAM" id="Phobius"/>
    </source>
</evidence>
<dbReference type="Gene3D" id="2.60.40.1250">
    <property type="entry name" value="Thiol:disulfide interchange protein DsbD, N-terminal domain"/>
    <property type="match status" value="1"/>
</dbReference>
<proteinExistence type="predicted"/>
<dbReference type="EC" id="1.8.1.8" evidence="10"/>
<feature type="transmembrane region" description="Helical" evidence="7">
    <location>
        <begin position="216"/>
        <end position="244"/>
    </location>
</feature>
<accession>A0A6L9Y8E7</accession>
<dbReference type="NCBIfam" id="NF001419">
    <property type="entry name" value="PRK00293.1"/>
    <property type="match status" value="1"/>
</dbReference>
<dbReference type="GO" id="GO:0047134">
    <property type="term" value="F:protein-disulfide reductase [NAD(P)H] activity"/>
    <property type="evidence" value="ECO:0007669"/>
    <property type="project" value="UniProtKB-EC"/>
</dbReference>
<dbReference type="SUPFAM" id="SSF74863">
    <property type="entry name" value="Thiol:disulfide interchange protein DsbD, N-terminal domain (DsbD-alpha)"/>
    <property type="match status" value="1"/>
</dbReference>
<dbReference type="RefSeq" id="WP_163764528.1">
    <property type="nucleotide sequence ID" value="NZ_JAAGYR010000011.1"/>
</dbReference>
<dbReference type="InterPro" id="IPR003834">
    <property type="entry name" value="Cyt_c_assmbl_TM_dom"/>
</dbReference>
<dbReference type="InterPro" id="IPR028250">
    <property type="entry name" value="DsbDN"/>
</dbReference>
<feature type="transmembrane region" description="Helical" evidence="7">
    <location>
        <begin position="297"/>
        <end position="320"/>
    </location>
</feature>
<feature type="transmembrane region" description="Helical" evidence="7">
    <location>
        <begin position="442"/>
        <end position="459"/>
    </location>
</feature>
<dbReference type="InterPro" id="IPR036249">
    <property type="entry name" value="Thioredoxin-like_sf"/>
</dbReference>
<feature type="transmembrane region" description="Helical" evidence="7">
    <location>
        <begin position="265"/>
        <end position="291"/>
    </location>
</feature>
<dbReference type="EMBL" id="JAAGYR010000011">
    <property type="protein sequence ID" value="NEN76004.1"/>
    <property type="molecule type" value="Genomic_DNA"/>
</dbReference>